<gene>
    <name evidence="3" type="primary">LOC101848079</name>
</gene>
<evidence type="ECO:0000256" key="1">
    <source>
        <dbReference type="SAM" id="MobiDB-lite"/>
    </source>
</evidence>
<protein>
    <submittedName>
        <fullName evidence="3">Uncharacterized protein LOC101848079</fullName>
    </submittedName>
</protein>
<organism evidence="2 3">
    <name type="scientific">Aplysia californica</name>
    <name type="common">California sea hare</name>
    <dbReference type="NCBI Taxonomy" id="6500"/>
    <lineage>
        <taxon>Eukaryota</taxon>
        <taxon>Metazoa</taxon>
        <taxon>Spiralia</taxon>
        <taxon>Lophotrochozoa</taxon>
        <taxon>Mollusca</taxon>
        <taxon>Gastropoda</taxon>
        <taxon>Heterobranchia</taxon>
        <taxon>Euthyneura</taxon>
        <taxon>Tectipleura</taxon>
        <taxon>Aplysiida</taxon>
        <taxon>Aplysioidea</taxon>
        <taxon>Aplysiidae</taxon>
        <taxon>Aplysia</taxon>
    </lineage>
</organism>
<feature type="region of interest" description="Disordered" evidence="1">
    <location>
        <begin position="1"/>
        <end position="42"/>
    </location>
</feature>
<dbReference type="RefSeq" id="XP_005109648.1">
    <property type="nucleotide sequence ID" value="XM_005109591.2"/>
</dbReference>
<proteinExistence type="predicted"/>
<evidence type="ECO:0000313" key="2">
    <source>
        <dbReference type="Proteomes" id="UP000694888"/>
    </source>
</evidence>
<dbReference type="GeneID" id="101848079"/>
<accession>A0ABM0K659</accession>
<keyword evidence="2" id="KW-1185">Reference proteome</keyword>
<name>A0ABM0K659_APLCA</name>
<dbReference type="Proteomes" id="UP000694888">
    <property type="component" value="Unplaced"/>
</dbReference>
<evidence type="ECO:0000313" key="3">
    <source>
        <dbReference type="RefSeq" id="XP_005109648.1"/>
    </source>
</evidence>
<reference evidence="3" key="1">
    <citation type="submission" date="2025-08" db="UniProtKB">
        <authorList>
            <consortium name="RefSeq"/>
        </authorList>
    </citation>
    <scope>IDENTIFICATION</scope>
</reference>
<feature type="compositionally biased region" description="Basic and acidic residues" evidence="1">
    <location>
        <begin position="1"/>
        <end position="14"/>
    </location>
</feature>
<sequence length="102" mass="11178">MDERPLIEGAHLSDSDSSFESLPAVRRGGGEMGMTQRGGEMGMKHRGAENGVTQIVGDAESNLTENGGLHKQVTDSEQKVTYTIQEAIDHMGFGRYQVMIFY</sequence>